<proteinExistence type="predicted"/>
<dbReference type="Proteomes" id="UP000304148">
    <property type="component" value="Chromosome"/>
</dbReference>
<accession>A0A383RJ12</accession>
<keyword evidence="1" id="KW-0732">Signal</keyword>
<dbReference type="EMBL" id="LS992241">
    <property type="protein sequence ID" value="SYX86286.1"/>
    <property type="molecule type" value="Genomic_DNA"/>
</dbReference>
<feature type="chain" id="PRO_5016739961" evidence="1">
    <location>
        <begin position="24"/>
        <end position="149"/>
    </location>
</feature>
<evidence type="ECO:0000313" key="3">
    <source>
        <dbReference type="Proteomes" id="UP000304148"/>
    </source>
</evidence>
<gene>
    <name evidence="2" type="ORF">PBLR_14708</name>
</gene>
<name>A0A383RJ12_PAEAL</name>
<evidence type="ECO:0000313" key="2">
    <source>
        <dbReference type="EMBL" id="SYX86286.1"/>
    </source>
</evidence>
<sequence>MKKQLLTLTLFASVLAFGQAVSASEITQSVNKSNDVIAFNTVMAQSVVKYSMSWNAVSGAATYKVSIRDLKKDEKVVPLYDTKGQTSFGITQAGYWLKSNTDFRLWIGAYDKNGKMIATAEREVKTEKDNSSPTDTVIEWRGFKFVKVN</sequence>
<reference evidence="3" key="1">
    <citation type="submission" date="2018-08" db="EMBL/GenBank/DDBJ databases">
        <authorList>
            <person name="Chevrot R."/>
        </authorList>
    </citation>
    <scope>NUCLEOTIDE SEQUENCE [LARGE SCALE GENOMIC DNA]</scope>
</reference>
<dbReference type="RefSeq" id="WP_138188295.1">
    <property type="nucleotide sequence ID" value="NZ_LS992241.1"/>
</dbReference>
<feature type="signal peptide" evidence="1">
    <location>
        <begin position="1"/>
        <end position="23"/>
    </location>
</feature>
<organism evidence="2 3">
    <name type="scientific">Paenibacillus alvei</name>
    <name type="common">Bacillus alvei</name>
    <dbReference type="NCBI Taxonomy" id="44250"/>
    <lineage>
        <taxon>Bacteria</taxon>
        <taxon>Bacillati</taxon>
        <taxon>Bacillota</taxon>
        <taxon>Bacilli</taxon>
        <taxon>Bacillales</taxon>
        <taxon>Paenibacillaceae</taxon>
        <taxon>Paenibacillus</taxon>
    </lineage>
</organism>
<evidence type="ECO:0000256" key="1">
    <source>
        <dbReference type="SAM" id="SignalP"/>
    </source>
</evidence>
<dbReference type="AlphaFoldDB" id="A0A383RJ12"/>
<protein>
    <submittedName>
        <fullName evidence="2">Uncharacterized protein</fullName>
    </submittedName>
</protein>